<dbReference type="NCBIfam" id="TIGR03977">
    <property type="entry name" value="rSAM_pair_HxsC"/>
    <property type="match status" value="1"/>
</dbReference>
<dbReference type="Pfam" id="PF04055">
    <property type="entry name" value="Radical_SAM"/>
    <property type="match status" value="1"/>
</dbReference>
<dbReference type="InterPro" id="IPR013785">
    <property type="entry name" value="Aldolase_TIM"/>
</dbReference>
<keyword evidence="4" id="KW-0411">Iron-sulfur</keyword>
<evidence type="ECO:0000256" key="4">
    <source>
        <dbReference type="ARBA" id="ARBA00023014"/>
    </source>
</evidence>
<dbReference type="EMBL" id="SNUZ01000017">
    <property type="protein sequence ID" value="MCL3788571.1"/>
    <property type="molecule type" value="Genomic_DNA"/>
</dbReference>
<dbReference type="SFLD" id="SFLDG01103">
    <property type="entry name" value="Uncharacterised_Radical_SAM_Su"/>
    <property type="match status" value="1"/>
</dbReference>
<dbReference type="InterPro" id="IPR024032">
    <property type="entry name" value="rSAM_paired_HxsC"/>
</dbReference>
<dbReference type="InterPro" id="IPR058240">
    <property type="entry name" value="rSAM_sf"/>
</dbReference>
<dbReference type="SFLD" id="SFLDS00029">
    <property type="entry name" value="Radical_SAM"/>
    <property type="match status" value="1"/>
</dbReference>
<evidence type="ECO:0000256" key="3">
    <source>
        <dbReference type="ARBA" id="ARBA00023004"/>
    </source>
</evidence>
<keyword evidence="2" id="KW-0479">Metal-binding</keyword>
<feature type="domain" description="Radical SAM core" evidence="5">
    <location>
        <begin position="108"/>
        <end position="256"/>
    </location>
</feature>
<proteinExistence type="predicted"/>
<evidence type="ECO:0000256" key="1">
    <source>
        <dbReference type="ARBA" id="ARBA00022691"/>
    </source>
</evidence>
<dbReference type="SUPFAM" id="SSF102114">
    <property type="entry name" value="Radical SAM enzymes"/>
    <property type="match status" value="1"/>
</dbReference>
<dbReference type="SFLD" id="SFLDG01067">
    <property type="entry name" value="SPASM/twitch_domain_containing"/>
    <property type="match status" value="1"/>
</dbReference>
<reference evidence="6 7" key="1">
    <citation type="submission" date="2019-03" db="EMBL/GenBank/DDBJ databases">
        <authorList>
            <person name="Molinero N."/>
            <person name="Sanchez B."/>
            <person name="Walker A."/>
            <person name="Duncan S."/>
            <person name="Delgado S."/>
            <person name="Margolles A."/>
        </authorList>
    </citation>
    <scope>NUCLEOTIDE SEQUENCE [LARGE SCALE GENOMIC DNA]</scope>
    <source>
        <strain evidence="6 7">IPLA60002</strain>
    </source>
</reference>
<dbReference type="PANTHER" id="PTHR11228:SF34">
    <property type="entry name" value="TUNGSTEN-CONTAINING ALDEHYDE FERREDOXIN OXIDOREDUCTASE COFACTOR MODIFYING PROTEIN"/>
    <property type="match status" value="1"/>
</dbReference>
<dbReference type="InterPro" id="IPR050377">
    <property type="entry name" value="Radical_SAM_PqqE_MftC-like"/>
</dbReference>
<organism evidence="6 7">
    <name type="scientific">Ruminococcus bromii</name>
    <dbReference type="NCBI Taxonomy" id="40518"/>
    <lineage>
        <taxon>Bacteria</taxon>
        <taxon>Bacillati</taxon>
        <taxon>Bacillota</taxon>
        <taxon>Clostridia</taxon>
        <taxon>Eubacteriales</taxon>
        <taxon>Oscillospiraceae</taxon>
        <taxon>Ruminococcus</taxon>
    </lineage>
</organism>
<protein>
    <submittedName>
        <fullName evidence="6">His-Xaa-Ser system radical SAM maturase HxsC</fullName>
    </submittedName>
</protein>
<dbReference type="PANTHER" id="PTHR11228">
    <property type="entry name" value="RADICAL SAM DOMAIN PROTEIN"/>
    <property type="match status" value="1"/>
</dbReference>
<keyword evidence="1" id="KW-0949">S-adenosyl-L-methionine</keyword>
<dbReference type="InterPro" id="IPR007197">
    <property type="entry name" value="rSAM"/>
</dbReference>
<gene>
    <name evidence="6" type="primary">hxsC</name>
    <name evidence="6" type="ORF">E2N93_11350</name>
</gene>
<evidence type="ECO:0000313" key="7">
    <source>
        <dbReference type="Proteomes" id="UP001056693"/>
    </source>
</evidence>
<dbReference type="Proteomes" id="UP001056693">
    <property type="component" value="Unassembled WGS sequence"/>
</dbReference>
<sequence length="386" mass="43626">MYFTWNSNLYHCGSNAKLIIRIKDYDEKPRIFSFAKSESVKDYLLGKDLNTGLLGNRSIIIYPENIILNLSEEETQRFSSCTDYDIFQVDSRGNAYKYFNNASLDNAILVTNRCNSNCVMCPTAESIRKNGENYYGDELINIAKYFPDDVCHITITGGEPFLIGKSIFDLLYFLRENLPNTSYLLLTNGRIFSNKEYLNLFKQTCPRTLKLGIPIHGYNSETHDCITQAKGSFIQTFNGLLNLLSIGAKIELRIVVSKLNANFITDIAKLITENFLGVGCVKFIGLEMTGNAAKNKNRVWISYPDSFRASKEAIDLLIGAGIDVGLYNFPLCAVDKKYRSLCEKSISDYKIRYVEQCEKCYQKDACGGMFAGTVRHSKDDIIPLGK</sequence>
<evidence type="ECO:0000256" key="2">
    <source>
        <dbReference type="ARBA" id="ARBA00022723"/>
    </source>
</evidence>
<comment type="caution">
    <text evidence="6">The sequence shown here is derived from an EMBL/GenBank/DDBJ whole genome shotgun (WGS) entry which is preliminary data.</text>
</comment>
<evidence type="ECO:0000259" key="5">
    <source>
        <dbReference type="Pfam" id="PF04055"/>
    </source>
</evidence>
<dbReference type="CDD" id="cd01335">
    <property type="entry name" value="Radical_SAM"/>
    <property type="match status" value="1"/>
</dbReference>
<evidence type="ECO:0000313" key="6">
    <source>
        <dbReference type="EMBL" id="MCL3788571.1"/>
    </source>
</evidence>
<accession>A0ABT0NK72</accession>
<keyword evidence="3" id="KW-0408">Iron</keyword>
<dbReference type="Gene3D" id="3.20.20.70">
    <property type="entry name" value="Aldolase class I"/>
    <property type="match status" value="1"/>
</dbReference>
<name>A0ABT0NK72_9FIRM</name>
<keyword evidence="7" id="KW-1185">Reference proteome</keyword>